<proteinExistence type="predicted"/>
<evidence type="ECO:0008006" key="5">
    <source>
        <dbReference type="Google" id="ProtNLM"/>
    </source>
</evidence>
<dbReference type="Gene3D" id="3.40.50.1110">
    <property type="entry name" value="SGNH hydrolase"/>
    <property type="match status" value="1"/>
</dbReference>
<protein>
    <recommendedName>
        <fullName evidence="5">SGNH/GDSL hydrolase family protein</fullName>
    </recommendedName>
</protein>
<feature type="region of interest" description="Disordered" evidence="1">
    <location>
        <begin position="35"/>
        <end position="54"/>
    </location>
</feature>
<gene>
    <name evidence="3" type="ORF">F9802_06445</name>
</gene>
<feature type="compositionally biased region" description="Low complexity" evidence="1">
    <location>
        <begin position="35"/>
        <end position="48"/>
    </location>
</feature>
<comment type="caution">
    <text evidence="3">The sequence shown here is derived from an EMBL/GenBank/DDBJ whole genome shotgun (WGS) entry which is preliminary data.</text>
</comment>
<organism evidence="3 4">
    <name type="scientific">Bacillus aerolatus</name>
    <dbReference type="NCBI Taxonomy" id="2653354"/>
    <lineage>
        <taxon>Bacteria</taxon>
        <taxon>Bacillati</taxon>
        <taxon>Bacillota</taxon>
        <taxon>Bacilli</taxon>
        <taxon>Bacillales</taxon>
        <taxon>Bacillaceae</taxon>
        <taxon>Bacillus</taxon>
    </lineage>
</organism>
<dbReference type="InterPro" id="IPR036514">
    <property type="entry name" value="SGNH_hydro_sf"/>
</dbReference>
<evidence type="ECO:0000256" key="1">
    <source>
        <dbReference type="SAM" id="MobiDB-lite"/>
    </source>
</evidence>
<keyword evidence="2" id="KW-0472">Membrane</keyword>
<evidence type="ECO:0000313" key="3">
    <source>
        <dbReference type="EMBL" id="KAB7707387.1"/>
    </source>
</evidence>
<evidence type="ECO:0000313" key="4">
    <source>
        <dbReference type="Proteomes" id="UP000429595"/>
    </source>
</evidence>
<feature type="transmembrane region" description="Helical" evidence="2">
    <location>
        <begin position="6"/>
        <end position="24"/>
    </location>
</feature>
<accession>A0A6I1FGK2</accession>
<dbReference type="SUPFAM" id="SSF52266">
    <property type="entry name" value="SGNH hydrolase"/>
    <property type="match status" value="1"/>
</dbReference>
<sequence length="255" mass="28573">MKKFSIVFYILSIIVFLIAANVYWKERTTFSSASTAASTAPSDSTNNSQSVDDLTRKWPSAAREAFSQTREAGVPYKITIAGSSALGAETNGWSTAVKKELDDTFGQAVKVDIKEFDGTSLDFMESDVHEAIIQSAPDLILYESFLLKDNGVVDMNTHSELITTFNKELKSANEQAVLMLQPPHPIYNATFYPAQKEDLKKFAQDNSLRFIDHWNAWPDVKDEKTTELLSEDQSTPNEKGHKIWADYLSKELIAE</sequence>
<dbReference type="Proteomes" id="UP000429595">
    <property type="component" value="Unassembled WGS sequence"/>
</dbReference>
<keyword evidence="2" id="KW-1133">Transmembrane helix</keyword>
<keyword evidence="2" id="KW-0812">Transmembrane</keyword>
<dbReference type="EMBL" id="WEIO01000003">
    <property type="protein sequence ID" value="KAB7707387.1"/>
    <property type="molecule type" value="Genomic_DNA"/>
</dbReference>
<dbReference type="AlphaFoldDB" id="A0A6I1FGK2"/>
<reference evidence="3 4" key="1">
    <citation type="submission" date="2019-10" db="EMBL/GenBank/DDBJ databases">
        <title>Bacillus aerolatum sp. nov., isolated from bioaerosol of sport playgrounds.</title>
        <authorList>
            <person name="Chen P."/>
            <person name="Zhang G."/>
        </authorList>
    </citation>
    <scope>NUCLEOTIDE SEQUENCE [LARGE SCALE GENOMIC DNA]</scope>
    <source>
        <strain evidence="3 4">CX253</strain>
    </source>
</reference>
<name>A0A6I1FGK2_9BACI</name>
<evidence type="ECO:0000256" key="2">
    <source>
        <dbReference type="SAM" id="Phobius"/>
    </source>
</evidence>
<keyword evidence="4" id="KW-1185">Reference proteome</keyword>
<dbReference type="RefSeq" id="WP_152150351.1">
    <property type="nucleotide sequence ID" value="NZ_WEIO01000003.1"/>
</dbReference>